<name>A0ABP6BH33_9MICO</name>
<comment type="caution">
    <text evidence="2">The sequence shown here is derived from an EMBL/GenBank/DDBJ whole genome shotgun (WGS) entry which is preliminary data.</text>
</comment>
<feature type="region of interest" description="Disordered" evidence="1">
    <location>
        <begin position="140"/>
        <end position="173"/>
    </location>
</feature>
<sequence length="173" mass="18027">MISGAADACADAAGSAVVAGAPHAARALRNTPDQPNIALKAMTSNRARLMVPATNTQAPANRPTKTNPVVSISRFGKRCIMKGLVSRSPAKPRTIAAATRSCTNPLVVSGTHPTRARLAPTTEKRMRAVTAVPRRTCVPSSGRSWRAAARANSSTVDPPRMSVPLKNIADASP</sequence>
<feature type="compositionally biased region" description="Low complexity" evidence="1">
    <location>
        <begin position="140"/>
        <end position="154"/>
    </location>
</feature>
<dbReference type="EMBL" id="BAAARI010000003">
    <property type="protein sequence ID" value="GAA2569108.1"/>
    <property type="molecule type" value="Genomic_DNA"/>
</dbReference>
<evidence type="ECO:0000313" key="3">
    <source>
        <dbReference type="Proteomes" id="UP001500274"/>
    </source>
</evidence>
<reference evidence="3" key="1">
    <citation type="journal article" date="2019" name="Int. J. Syst. Evol. Microbiol.">
        <title>The Global Catalogue of Microorganisms (GCM) 10K type strain sequencing project: providing services to taxonomists for standard genome sequencing and annotation.</title>
        <authorList>
            <consortium name="The Broad Institute Genomics Platform"/>
            <consortium name="The Broad Institute Genome Sequencing Center for Infectious Disease"/>
            <person name="Wu L."/>
            <person name="Ma J."/>
        </authorList>
    </citation>
    <scope>NUCLEOTIDE SEQUENCE [LARGE SCALE GENOMIC DNA]</scope>
    <source>
        <strain evidence="3">JCM 16365</strain>
    </source>
</reference>
<proteinExistence type="predicted"/>
<protein>
    <submittedName>
        <fullName evidence="2">Uncharacterized protein</fullName>
    </submittedName>
</protein>
<accession>A0ABP6BH33</accession>
<gene>
    <name evidence="2" type="ORF">GCM10009862_04780</name>
</gene>
<evidence type="ECO:0000256" key="1">
    <source>
        <dbReference type="SAM" id="MobiDB-lite"/>
    </source>
</evidence>
<organism evidence="2 3">
    <name type="scientific">Microbacterium binotii</name>
    <dbReference type="NCBI Taxonomy" id="462710"/>
    <lineage>
        <taxon>Bacteria</taxon>
        <taxon>Bacillati</taxon>
        <taxon>Actinomycetota</taxon>
        <taxon>Actinomycetes</taxon>
        <taxon>Micrococcales</taxon>
        <taxon>Microbacteriaceae</taxon>
        <taxon>Microbacterium</taxon>
    </lineage>
</organism>
<evidence type="ECO:0000313" key="2">
    <source>
        <dbReference type="EMBL" id="GAA2569108.1"/>
    </source>
</evidence>
<dbReference type="Proteomes" id="UP001500274">
    <property type="component" value="Unassembled WGS sequence"/>
</dbReference>
<keyword evidence="3" id="KW-1185">Reference proteome</keyword>